<dbReference type="Proteomes" id="UP000294575">
    <property type="component" value="Unassembled WGS sequence"/>
</dbReference>
<organism evidence="2 3">
    <name type="scientific">Thiopseudomonas denitrificans</name>
    <dbReference type="NCBI Taxonomy" id="1501432"/>
    <lineage>
        <taxon>Bacteria</taxon>
        <taxon>Pseudomonadati</taxon>
        <taxon>Pseudomonadota</taxon>
        <taxon>Gammaproteobacteria</taxon>
        <taxon>Pseudomonadales</taxon>
        <taxon>Pseudomonadaceae</taxon>
        <taxon>Thiopseudomonas</taxon>
    </lineage>
</organism>
<evidence type="ECO:0000256" key="1">
    <source>
        <dbReference type="SAM" id="MobiDB-lite"/>
    </source>
</evidence>
<feature type="compositionally biased region" description="Basic and acidic residues" evidence="1">
    <location>
        <begin position="28"/>
        <end position="37"/>
    </location>
</feature>
<name>A0A4R6TQH1_9GAMM</name>
<dbReference type="RefSeq" id="WP_101497857.1">
    <property type="nucleotide sequence ID" value="NZ_LNJZ01000009.1"/>
</dbReference>
<protein>
    <submittedName>
        <fullName evidence="2">Uncharacterized protein</fullName>
    </submittedName>
</protein>
<dbReference type="OrthoDB" id="7029568at2"/>
<evidence type="ECO:0000313" key="3">
    <source>
        <dbReference type="Proteomes" id="UP000294575"/>
    </source>
</evidence>
<feature type="region of interest" description="Disordered" evidence="1">
    <location>
        <begin position="1"/>
        <end position="21"/>
    </location>
</feature>
<keyword evidence="3" id="KW-1185">Reference proteome</keyword>
<accession>A0A4R6TQH1</accession>
<dbReference type="AlphaFoldDB" id="A0A4R6TQH1"/>
<reference evidence="2 3" key="1">
    <citation type="submission" date="2019-03" db="EMBL/GenBank/DDBJ databases">
        <title>Genomic Encyclopedia of Type Strains, Phase IV (KMG-IV): sequencing the most valuable type-strain genomes for metagenomic binning, comparative biology and taxonomic classification.</title>
        <authorList>
            <person name="Goeker M."/>
        </authorList>
    </citation>
    <scope>NUCLEOTIDE SEQUENCE [LARGE SCALE GENOMIC DNA]</scope>
    <source>
        <strain evidence="2 3">DSM 28679</strain>
    </source>
</reference>
<proteinExistence type="predicted"/>
<evidence type="ECO:0000313" key="2">
    <source>
        <dbReference type="EMBL" id="TDQ34767.1"/>
    </source>
</evidence>
<comment type="caution">
    <text evidence="2">The sequence shown here is derived from an EMBL/GenBank/DDBJ whole genome shotgun (WGS) entry which is preliminary data.</text>
</comment>
<dbReference type="EMBL" id="SNYK01000017">
    <property type="protein sequence ID" value="TDQ34767.1"/>
    <property type="molecule type" value="Genomic_DNA"/>
</dbReference>
<gene>
    <name evidence="2" type="ORF">DFQ45_11715</name>
</gene>
<sequence>MRIDGFSPAYVPSRTTRPDAVATADALVRQDESRNRTPDALSQSVRPQTLQAVAQLQEQEEYQRYQGRQPAFPREQLPWQNQQALASYASTAGLVDDSPDASQVLGLDLYA</sequence>
<feature type="region of interest" description="Disordered" evidence="1">
    <location>
        <begin position="28"/>
        <end position="47"/>
    </location>
</feature>